<keyword evidence="1" id="KW-1133">Transmembrane helix</keyword>
<proteinExistence type="predicted"/>
<dbReference type="Pfam" id="PF14897">
    <property type="entry name" value="EpsG"/>
    <property type="match status" value="1"/>
</dbReference>
<protein>
    <submittedName>
        <fullName evidence="2">EpsG family protein</fullName>
    </submittedName>
</protein>
<dbReference type="EMBL" id="CP067337">
    <property type="protein sequence ID" value="QQP09406.1"/>
    <property type="molecule type" value="Genomic_DNA"/>
</dbReference>
<feature type="transmembrane region" description="Helical" evidence="1">
    <location>
        <begin position="145"/>
        <end position="172"/>
    </location>
</feature>
<organism evidence="2">
    <name type="scientific">Salmonella enterica I</name>
    <dbReference type="NCBI Taxonomy" id="59201"/>
    <lineage>
        <taxon>Bacteria</taxon>
        <taxon>Pseudomonadati</taxon>
        <taxon>Pseudomonadota</taxon>
        <taxon>Gammaproteobacteria</taxon>
        <taxon>Enterobacterales</taxon>
        <taxon>Enterobacteriaceae</taxon>
        <taxon>Salmonella</taxon>
    </lineage>
</organism>
<feature type="transmembrane region" description="Helical" evidence="1">
    <location>
        <begin position="59"/>
        <end position="83"/>
    </location>
</feature>
<keyword evidence="1" id="KW-0812">Transmembrane</keyword>
<accession>A0A7T8FK10</accession>
<name>A0A7T8FK10_SALET</name>
<feature type="transmembrane region" description="Helical" evidence="1">
    <location>
        <begin position="184"/>
        <end position="209"/>
    </location>
</feature>
<evidence type="ECO:0000313" key="2">
    <source>
        <dbReference type="EMBL" id="QQP09406.1"/>
    </source>
</evidence>
<dbReference type="AlphaFoldDB" id="A0A7T8FK10"/>
<keyword evidence="1" id="KW-0472">Membrane</keyword>
<feature type="transmembrane region" description="Helical" evidence="1">
    <location>
        <begin position="7"/>
        <end position="29"/>
    </location>
</feature>
<gene>
    <name evidence="2" type="ORF">JG555_07925</name>
</gene>
<feature type="transmembrane region" description="Helical" evidence="1">
    <location>
        <begin position="120"/>
        <end position="138"/>
    </location>
</feature>
<sequence>MNGVAKPIIIFLFACCTLVTFLLCNLNLFPDYYSYLNWYELSASTNMNNDWVFFKDPGFYLLSVISNNFGFGVIGVIFSLFIISLSSKIFFCIKLLNRETLFWVLLLYLSRLFIVHDLVQYRAGASIGLSALFLYFYLEKKKFKSFFFLCLALSIHLSSLLIVSIIPIVWYLNRNIGNNIFNQIIIIISLLLSVILLFDPYINLLRLVAEFPMMHERIAPYLDGSYAVNNAPMFNSFVVIKIISYVIFFIWIYKNKKVGLTIENYLIYLCFFLSIVGLFLFWCFRSNDSLSIRFSDFFAIYDIIFFALLLNVFDVLGKFIYRYYLLVVMIVFFISSLKLIN</sequence>
<reference evidence="2" key="1">
    <citation type="submission" date="2021-01" db="EMBL/GenBank/DDBJ databases">
        <title>Keeping alert to hypervirulent salmonella strains isolated from avain.</title>
        <authorList>
            <person name="Ma J."/>
            <person name="Pan X."/>
            <person name="Yao H."/>
        </authorList>
    </citation>
    <scope>NUCLEOTIDE SEQUENCE</scope>
    <source>
        <strain evidence="2">Se13</strain>
    </source>
</reference>
<dbReference type="InterPro" id="IPR049458">
    <property type="entry name" value="EpsG-like"/>
</dbReference>
<evidence type="ECO:0000256" key="1">
    <source>
        <dbReference type="SAM" id="Phobius"/>
    </source>
</evidence>
<feature type="transmembrane region" description="Helical" evidence="1">
    <location>
        <begin position="230"/>
        <end position="253"/>
    </location>
</feature>
<feature type="transmembrane region" description="Helical" evidence="1">
    <location>
        <begin position="296"/>
        <end position="313"/>
    </location>
</feature>
<feature type="transmembrane region" description="Helical" evidence="1">
    <location>
        <begin position="95"/>
        <end position="114"/>
    </location>
</feature>
<feature type="transmembrane region" description="Helical" evidence="1">
    <location>
        <begin position="319"/>
        <end position="340"/>
    </location>
</feature>
<feature type="transmembrane region" description="Helical" evidence="1">
    <location>
        <begin position="265"/>
        <end position="284"/>
    </location>
</feature>